<evidence type="ECO:0000256" key="1">
    <source>
        <dbReference type="SAM" id="Phobius"/>
    </source>
</evidence>
<dbReference type="PANTHER" id="PTHR32305:SF15">
    <property type="entry name" value="PROTEIN RHSA-RELATED"/>
    <property type="match status" value="1"/>
</dbReference>
<feature type="transmembrane region" description="Helical" evidence="1">
    <location>
        <begin position="156"/>
        <end position="179"/>
    </location>
</feature>
<dbReference type="AlphaFoldDB" id="A0A0B6X641"/>
<organism evidence="2 3">
    <name type="scientific">Xenorhabdus bovienii</name>
    <name type="common">Xenorhabdus nematophila subsp. bovienii</name>
    <dbReference type="NCBI Taxonomy" id="40576"/>
    <lineage>
        <taxon>Bacteria</taxon>
        <taxon>Pseudomonadati</taxon>
        <taxon>Pseudomonadota</taxon>
        <taxon>Gammaproteobacteria</taxon>
        <taxon>Enterobacterales</taxon>
        <taxon>Morganellaceae</taxon>
        <taxon>Xenorhabdus</taxon>
    </lineage>
</organism>
<proteinExistence type="predicted"/>
<dbReference type="InterPro" id="IPR022385">
    <property type="entry name" value="Rhs_assc_core"/>
</dbReference>
<gene>
    <name evidence="2" type="ORF">XBW1_1990</name>
</gene>
<protein>
    <submittedName>
        <fullName evidence="2">Uncharacterized protein</fullName>
    </submittedName>
</protein>
<evidence type="ECO:0000313" key="2">
    <source>
        <dbReference type="EMBL" id="CDM89347.1"/>
    </source>
</evidence>
<dbReference type="NCBIfam" id="TIGR03696">
    <property type="entry name" value="Rhs_assc_core"/>
    <property type="match status" value="1"/>
</dbReference>
<dbReference type="Gene3D" id="2.180.10.10">
    <property type="entry name" value="RHS repeat-associated core"/>
    <property type="match status" value="1"/>
</dbReference>
<keyword evidence="1" id="KW-1133">Transmembrane helix</keyword>
<dbReference type="KEGG" id="xbv:XBW1_1990"/>
<keyword evidence="1" id="KW-0472">Membrane</keyword>
<keyword evidence="1" id="KW-0812">Transmembrane</keyword>
<accession>A0A0B6X641</accession>
<reference evidence="2 3" key="1">
    <citation type="submission" date="2014-02" db="EMBL/GenBank/DDBJ databases">
        <authorList>
            <person name="Genoscope - CEA"/>
        </authorList>
    </citation>
    <scope>NUCLEOTIDE SEQUENCE [LARGE SCALE GENOMIC DNA]</scope>
    <source>
        <strain evidence="2 3">CS03</strain>
    </source>
</reference>
<dbReference type="EMBL" id="FO818637">
    <property type="protein sequence ID" value="CDM89347.1"/>
    <property type="molecule type" value="Genomic_DNA"/>
</dbReference>
<evidence type="ECO:0000313" key="3">
    <source>
        <dbReference type="Proteomes" id="UP000032930"/>
    </source>
</evidence>
<dbReference type="InterPro" id="IPR050708">
    <property type="entry name" value="T6SS_VgrG/RHS"/>
</dbReference>
<sequence>MTRDDRVNRFNNQIRYSYDNLLGSSQLELDNEGQVISQEEYYPFGGTSIWAARNQTEANYKTIRYSGKERDETGLYYYGYRYYQPWAGRWLSADPAGTVDGLNLYLMVRNNPVTLTDNDGLAPSSNRNHNTFWFATLLLRRSDEGMSKFMRRGQKIARAIAGGLAIGGLAATIAVTAGLPFQSFWVLRLSDSELVLYWALMLAGSWKRPEDYLPVSYKDVPRSCKQRQVLPLPHLMVPRHKVLQ</sequence>
<dbReference type="PANTHER" id="PTHR32305">
    <property type="match status" value="1"/>
</dbReference>
<name>A0A0B6X641_XENBV</name>
<dbReference type="Proteomes" id="UP000032930">
    <property type="component" value="Chromosome"/>
</dbReference>